<evidence type="ECO:0000256" key="9">
    <source>
        <dbReference type="PROSITE-ProRule" id="PRU00703"/>
    </source>
</evidence>
<dbReference type="InterPro" id="IPR005170">
    <property type="entry name" value="Transptr-assoc_dom"/>
</dbReference>
<dbReference type="InterPro" id="IPR044751">
    <property type="entry name" value="Ion_transp-like_CBS"/>
</dbReference>
<keyword evidence="2" id="KW-0813">Transport</keyword>
<dbReference type="InterPro" id="IPR054115">
    <property type="entry name" value="CorC_N"/>
</dbReference>
<dbReference type="SUPFAM" id="SSF54631">
    <property type="entry name" value="CBS-domain pair"/>
    <property type="match status" value="1"/>
</dbReference>
<dbReference type="PROSITE" id="PS51371">
    <property type="entry name" value="CBS"/>
    <property type="match status" value="2"/>
</dbReference>
<evidence type="ECO:0000256" key="6">
    <source>
        <dbReference type="ARBA" id="ARBA00023285"/>
    </source>
</evidence>
<feature type="domain" description="CBS" evidence="11">
    <location>
        <begin position="69"/>
        <end position="128"/>
    </location>
</feature>
<dbReference type="Gene3D" id="3.10.580.10">
    <property type="entry name" value="CBS-domain"/>
    <property type="match status" value="1"/>
</dbReference>
<keyword evidence="3" id="KW-0677">Repeat</keyword>
<dbReference type="EMBL" id="CACVAY010000032">
    <property type="protein sequence ID" value="CAA6806892.1"/>
    <property type="molecule type" value="Genomic_DNA"/>
</dbReference>
<dbReference type="InterPro" id="IPR046342">
    <property type="entry name" value="CBS_dom_sf"/>
</dbReference>
<dbReference type="Pfam" id="PF00571">
    <property type="entry name" value="CBS"/>
    <property type="match status" value="2"/>
</dbReference>
<dbReference type="GO" id="GO:0005886">
    <property type="term" value="C:plasma membrane"/>
    <property type="evidence" value="ECO:0007669"/>
    <property type="project" value="TreeGrafter"/>
</dbReference>
<evidence type="ECO:0000256" key="1">
    <source>
        <dbReference type="ARBA" id="ARBA00006337"/>
    </source>
</evidence>
<proteinExistence type="inferred from homology"/>
<protein>
    <recommendedName>
        <fullName evidence="8">Magnesium and cobalt efflux protein CorC</fullName>
    </recommendedName>
</protein>
<reference evidence="12" key="1">
    <citation type="submission" date="2020-01" db="EMBL/GenBank/DDBJ databases">
        <authorList>
            <person name="Meier V. D."/>
            <person name="Meier V D."/>
        </authorList>
    </citation>
    <scope>NUCLEOTIDE SEQUENCE</scope>
    <source>
        <strain evidence="12">HLG_WM_MAG_07</strain>
    </source>
</reference>
<name>A0A6S6SQC7_9GAMM</name>
<dbReference type="CDD" id="cd04590">
    <property type="entry name" value="CBS_pair_CorC_HlyC_assoc"/>
    <property type="match status" value="1"/>
</dbReference>
<evidence type="ECO:0000256" key="4">
    <source>
        <dbReference type="ARBA" id="ARBA00022842"/>
    </source>
</evidence>
<dbReference type="SMART" id="SM00116">
    <property type="entry name" value="CBS"/>
    <property type="match status" value="2"/>
</dbReference>
<evidence type="ECO:0000256" key="7">
    <source>
        <dbReference type="ARBA" id="ARBA00037273"/>
    </source>
</evidence>
<evidence type="ECO:0000256" key="8">
    <source>
        <dbReference type="ARBA" id="ARBA00040729"/>
    </source>
</evidence>
<feature type="region of interest" description="Disordered" evidence="10">
    <location>
        <begin position="1"/>
        <end position="30"/>
    </location>
</feature>
<evidence type="ECO:0000256" key="2">
    <source>
        <dbReference type="ARBA" id="ARBA00022448"/>
    </source>
</evidence>
<organism evidence="12">
    <name type="scientific">uncultured Thiotrichaceae bacterium</name>
    <dbReference type="NCBI Taxonomy" id="298394"/>
    <lineage>
        <taxon>Bacteria</taxon>
        <taxon>Pseudomonadati</taxon>
        <taxon>Pseudomonadota</taxon>
        <taxon>Gammaproteobacteria</taxon>
        <taxon>Thiotrichales</taxon>
        <taxon>Thiotrichaceae</taxon>
        <taxon>environmental samples</taxon>
    </lineage>
</organism>
<dbReference type="InterPro" id="IPR016169">
    <property type="entry name" value="FAD-bd_PCMH_sub2"/>
</dbReference>
<dbReference type="SUPFAM" id="SSF56176">
    <property type="entry name" value="FAD-binding/transporter-associated domain-like"/>
    <property type="match status" value="1"/>
</dbReference>
<dbReference type="PANTHER" id="PTHR22777">
    <property type="entry name" value="HEMOLYSIN-RELATED"/>
    <property type="match status" value="1"/>
</dbReference>
<gene>
    <name evidence="12" type="ORF">HELGO_WM12247</name>
</gene>
<keyword evidence="4" id="KW-0460">Magnesium</keyword>
<evidence type="ECO:0000313" key="12">
    <source>
        <dbReference type="EMBL" id="CAA6806892.1"/>
    </source>
</evidence>
<dbReference type="GO" id="GO:0050660">
    <property type="term" value="F:flavin adenine dinucleotide binding"/>
    <property type="evidence" value="ECO:0007669"/>
    <property type="project" value="InterPro"/>
</dbReference>
<dbReference type="InterPro" id="IPR000644">
    <property type="entry name" value="CBS_dom"/>
</dbReference>
<comment type="similarity">
    <text evidence="1">Belongs to the UPF0053 family.</text>
</comment>
<dbReference type="Gene3D" id="3.30.465.10">
    <property type="match status" value="1"/>
</dbReference>
<dbReference type="AlphaFoldDB" id="A0A6S6SQC7"/>
<dbReference type="PANTHER" id="PTHR22777:SF27">
    <property type="entry name" value="MAGNESIUM AND COBALT EFFLUX PROTEIN CORC"/>
    <property type="match status" value="1"/>
</dbReference>
<dbReference type="Pfam" id="PF03471">
    <property type="entry name" value="CorC_HlyC"/>
    <property type="match status" value="1"/>
</dbReference>
<dbReference type="FunFam" id="3.10.580.10:FF:000002">
    <property type="entry name" value="Magnesium/cobalt efflux protein CorC"/>
    <property type="match status" value="1"/>
</dbReference>
<feature type="domain" description="CBS" evidence="11">
    <location>
        <begin position="133"/>
        <end position="193"/>
    </location>
</feature>
<sequence length="287" mass="33131">MQNKQDNSEKPPSWFQQLFNRKPTPVGKSRDSLIEDIREAHKEGLLDDDTLKMIEGVMKVDHEQARDIMLPKSQIHFIHRNSNYRDILKQVMQSGHSRYPVIDESRDDIEGILHTKDLLKYIGRENEFDIDDIMRDAVYATESQRLDTLLTEFRDRRSHMAVVIDEYGGLSGLVTIEDILEEIVGDIVDEHDLTETPEIQDRQDGSFSVLATTNIEDVNEYFDLHLETNQFDTIGGLITHSIGNIPKKGEETVLENCQFTVLDSDGRRIHQLRAIPMQQKQEKMQVA</sequence>
<keyword evidence="5 9" id="KW-0129">CBS domain</keyword>
<evidence type="ECO:0000256" key="3">
    <source>
        <dbReference type="ARBA" id="ARBA00022737"/>
    </source>
</evidence>
<dbReference type="InterPro" id="IPR036318">
    <property type="entry name" value="FAD-bd_PCMH-like_sf"/>
</dbReference>
<dbReference type="SMART" id="SM01091">
    <property type="entry name" value="CorC_HlyC"/>
    <property type="match status" value="1"/>
</dbReference>
<evidence type="ECO:0000256" key="10">
    <source>
        <dbReference type="SAM" id="MobiDB-lite"/>
    </source>
</evidence>
<evidence type="ECO:0000259" key="11">
    <source>
        <dbReference type="PROSITE" id="PS51371"/>
    </source>
</evidence>
<accession>A0A6S6SQC7</accession>
<keyword evidence="6" id="KW-0170">Cobalt</keyword>
<dbReference type="Pfam" id="PF21917">
    <property type="entry name" value="NMB0537_N"/>
    <property type="match status" value="1"/>
</dbReference>
<comment type="function">
    <text evidence="7">Plays a role in the transport of magnesium and cobalt ions.</text>
</comment>
<evidence type="ECO:0000256" key="5">
    <source>
        <dbReference type="ARBA" id="ARBA00023122"/>
    </source>
</evidence>